<evidence type="ECO:0000313" key="1">
    <source>
        <dbReference type="EMBL" id="KNG91015.1"/>
    </source>
</evidence>
<dbReference type="Pfam" id="PF12311">
    <property type="entry name" value="DUF3632"/>
    <property type="match status" value="1"/>
</dbReference>
<proteinExistence type="predicted"/>
<dbReference type="InterPro" id="IPR053204">
    <property type="entry name" value="Oxopyrrolidines_Biosynth-assoc"/>
</dbReference>
<accession>A0A0L1JGW9</accession>
<dbReference type="OrthoDB" id="5392447at2759"/>
<dbReference type="GeneID" id="26802606"/>
<dbReference type="Proteomes" id="UP000037505">
    <property type="component" value="Unassembled WGS sequence"/>
</dbReference>
<reference evidence="1 2" key="1">
    <citation type="submission" date="2014-06" db="EMBL/GenBank/DDBJ databases">
        <title>The Genome of the Aflatoxigenic Filamentous Fungus Aspergillus nomius.</title>
        <authorList>
            <person name="Moore M.G."/>
            <person name="Shannon B.M."/>
            <person name="Brian M.M."/>
        </authorList>
    </citation>
    <scope>NUCLEOTIDE SEQUENCE [LARGE SCALE GENOMIC DNA]</scope>
    <source>
        <strain evidence="1 2">NRRL 13137</strain>
    </source>
</reference>
<name>A0A0L1JGW9_ASPN3</name>
<dbReference type="PANTHER" id="PTHR38797:SF4">
    <property type="entry name" value="NUCLEAR PORE COMPLEX PROTEIN NUP85"/>
    <property type="match status" value="1"/>
</dbReference>
<protein>
    <submittedName>
        <fullName evidence="1">Uncharacterized protein</fullName>
    </submittedName>
</protein>
<dbReference type="InterPro" id="IPR022085">
    <property type="entry name" value="OpdG"/>
</dbReference>
<gene>
    <name evidence="1" type="ORF">ANOM_000802</name>
</gene>
<dbReference type="AlphaFoldDB" id="A0A0L1JGW9"/>
<sequence>MATPDYSFFPEGDPVRDEWFEAPLRLYRGHNEEHKKMLAEELTILKAFYHHLMTAEKAAYAITRPISDSSVPFLNTYEDDSIALFGLWTWIVKALQQWPASRIPDLVALLDAISKVPDLIHRGEAVDDEYNHMGWNILPYFGAMWRDVHWRVPMDILEDYPDTATRLHKRGLYIRAQDVESRLVATGIWDLWRAIDYVIWTLEMKPSHDYAEEDRNGAHHHALAFQTLKLDFQVPAVACWIKHNGQRMYETIARDGLKGNPNIPTVSMHFDEHVGRWAFWKKRLLEIANGPDDFTRRGAQVALGYMDETTTSLTDH</sequence>
<organism evidence="1 2">
    <name type="scientific">Aspergillus nomiae NRRL (strain ATCC 15546 / NRRL 13137 / CBS 260.88 / M93)</name>
    <dbReference type="NCBI Taxonomy" id="1509407"/>
    <lineage>
        <taxon>Eukaryota</taxon>
        <taxon>Fungi</taxon>
        <taxon>Dikarya</taxon>
        <taxon>Ascomycota</taxon>
        <taxon>Pezizomycotina</taxon>
        <taxon>Eurotiomycetes</taxon>
        <taxon>Eurotiomycetidae</taxon>
        <taxon>Eurotiales</taxon>
        <taxon>Aspergillaceae</taxon>
        <taxon>Aspergillus</taxon>
        <taxon>Aspergillus subgen. Circumdati</taxon>
    </lineage>
</organism>
<evidence type="ECO:0000313" key="2">
    <source>
        <dbReference type="Proteomes" id="UP000037505"/>
    </source>
</evidence>
<dbReference type="EMBL" id="JNOM01000006">
    <property type="protein sequence ID" value="KNG91015.1"/>
    <property type="molecule type" value="Genomic_DNA"/>
</dbReference>
<keyword evidence="2" id="KW-1185">Reference proteome</keyword>
<dbReference type="PANTHER" id="PTHR38797">
    <property type="entry name" value="NUCLEAR PORE COMPLEX PROTEIN NUP85-RELATED"/>
    <property type="match status" value="1"/>
</dbReference>
<dbReference type="RefSeq" id="XP_015411938.1">
    <property type="nucleotide sequence ID" value="XM_015546060.1"/>
</dbReference>
<comment type="caution">
    <text evidence="1">The sequence shown here is derived from an EMBL/GenBank/DDBJ whole genome shotgun (WGS) entry which is preliminary data.</text>
</comment>